<name>A0A1B0AND2_9MUSC</name>
<feature type="region of interest" description="Disordered" evidence="2">
    <location>
        <begin position="114"/>
        <end position="134"/>
    </location>
</feature>
<evidence type="ECO:0000256" key="1">
    <source>
        <dbReference type="SAM" id="Coils"/>
    </source>
</evidence>
<protein>
    <submittedName>
        <fullName evidence="3">Uncharacterized protein</fullName>
    </submittedName>
</protein>
<reference evidence="4" key="1">
    <citation type="submission" date="2015-01" db="EMBL/GenBank/DDBJ databases">
        <authorList>
            <person name="Aksoy S."/>
            <person name="Warren W."/>
            <person name="Wilson R.K."/>
        </authorList>
    </citation>
    <scope>NUCLEOTIDE SEQUENCE [LARGE SCALE GENOMIC DNA]</scope>
    <source>
        <strain evidence="4">IAEA</strain>
    </source>
</reference>
<evidence type="ECO:0000313" key="3">
    <source>
        <dbReference type="EnsemblMetazoa" id="GPPI002838-PA"/>
    </source>
</evidence>
<feature type="coiled-coil region" evidence="1">
    <location>
        <begin position="49"/>
        <end position="97"/>
    </location>
</feature>
<dbReference type="EnsemblMetazoa" id="GPPI002838-RA">
    <property type="protein sequence ID" value="GPPI002838-PA"/>
    <property type="gene ID" value="GPPI002838"/>
</dbReference>
<accession>A0A1B0AND2</accession>
<keyword evidence="4" id="KW-1185">Reference proteome</keyword>
<evidence type="ECO:0000256" key="2">
    <source>
        <dbReference type="SAM" id="MobiDB-lite"/>
    </source>
</evidence>
<sequence length="378" mass="43439">MYQLKVKLKEKIPTVTMNPIVEKYTNNDPLLKDYIQKLIDNLQFEKTRSENHLAKNRQLNDKVNKLENEIKTLKMKKERLEELNDKLQRDMMLIQISQKSNALNINTQAISNGSNTVSDEPATHNNTGSCNNGDDDDSNCIIVKGLHKNALASSLPGIIADMGRVMKLKLTKDDLKRVTIMKRKFYERHNLETDTMILIVQFHKLDMKVDFLKHKEKCKKHPAYASVNVEDYVSENTYNLCQYAKILKTYGYAAVYWRNNCVYAKKTNSTDCREIPIHTRSQWALADKNVVNLFVSSGGHRNTTNDITTLTDILVIDSFFKTLGGLPGSIRELQALLYCKIMLLINSELCLNILVPTSTLKRFYNIQFTPTNCHMFFG</sequence>
<dbReference type="AlphaFoldDB" id="A0A1B0AND2"/>
<dbReference type="Proteomes" id="UP000092460">
    <property type="component" value="Unassembled WGS sequence"/>
</dbReference>
<proteinExistence type="predicted"/>
<dbReference type="VEuPathDB" id="VectorBase:GPPI002838"/>
<dbReference type="EMBL" id="JXJN01000796">
    <property type="status" value="NOT_ANNOTATED_CDS"/>
    <property type="molecule type" value="Genomic_DNA"/>
</dbReference>
<organism evidence="3 4">
    <name type="scientific">Glossina palpalis gambiensis</name>
    <dbReference type="NCBI Taxonomy" id="67801"/>
    <lineage>
        <taxon>Eukaryota</taxon>
        <taxon>Metazoa</taxon>
        <taxon>Ecdysozoa</taxon>
        <taxon>Arthropoda</taxon>
        <taxon>Hexapoda</taxon>
        <taxon>Insecta</taxon>
        <taxon>Pterygota</taxon>
        <taxon>Neoptera</taxon>
        <taxon>Endopterygota</taxon>
        <taxon>Diptera</taxon>
        <taxon>Brachycera</taxon>
        <taxon>Muscomorpha</taxon>
        <taxon>Hippoboscoidea</taxon>
        <taxon>Glossinidae</taxon>
        <taxon>Glossina</taxon>
    </lineage>
</organism>
<keyword evidence="1" id="KW-0175">Coiled coil</keyword>
<evidence type="ECO:0000313" key="4">
    <source>
        <dbReference type="Proteomes" id="UP000092460"/>
    </source>
</evidence>
<reference evidence="3" key="2">
    <citation type="submission" date="2020-05" db="UniProtKB">
        <authorList>
            <consortium name="EnsemblMetazoa"/>
        </authorList>
    </citation>
    <scope>IDENTIFICATION</scope>
    <source>
        <strain evidence="3">IAEA</strain>
    </source>
</reference>